<dbReference type="AlphaFoldDB" id="A0A6J7NSB6"/>
<reference evidence="3" key="1">
    <citation type="submission" date="2020-05" db="EMBL/GenBank/DDBJ databases">
        <authorList>
            <person name="Chiriac C."/>
            <person name="Salcher M."/>
            <person name="Ghai R."/>
            <person name="Kavagutti S V."/>
        </authorList>
    </citation>
    <scope>NUCLEOTIDE SEQUENCE</scope>
</reference>
<evidence type="ECO:0000313" key="3">
    <source>
        <dbReference type="EMBL" id="CAB4993512.1"/>
    </source>
</evidence>
<dbReference type="EMBL" id="CAEZWM010000106">
    <property type="protein sequence ID" value="CAB4660023.1"/>
    <property type="molecule type" value="Genomic_DNA"/>
</dbReference>
<accession>A0A6J7NSB6</accession>
<dbReference type="EMBL" id="CAFBLK010000106">
    <property type="protein sequence ID" value="CAB4867645.1"/>
    <property type="molecule type" value="Genomic_DNA"/>
</dbReference>
<evidence type="ECO:0000313" key="1">
    <source>
        <dbReference type="EMBL" id="CAB4660023.1"/>
    </source>
</evidence>
<gene>
    <name evidence="1" type="ORF">UFOPK2242_00911</name>
    <name evidence="2" type="ORF">UFOPK3317_00732</name>
    <name evidence="3" type="ORF">UFOPK3974_01071</name>
    <name evidence="4" type="ORF">UFOPK4071_01599</name>
</gene>
<evidence type="ECO:0000313" key="4">
    <source>
        <dbReference type="EMBL" id="CAB5027258.1"/>
    </source>
</evidence>
<organism evidence="3">
    <name type="scientific">freshwater metagenome</name>
    <dbReference type="NCBI Taxonomy" id="449393"/>
    <lineage>
        <taxon>unclassified sequences</taxon>
        <taxon>metagenomes</taxon>
        <taxon>ecological metagenomes</taxon>
    </lineage>
</organism>
<sequence>MVLLGAQLLVAKVVAALRVLGRVSLGGLVERFPLTPASGVLGPSLLLCFAVVSGDESLE</sequence>
<dbReference type="EMBL" id="CAFBPF010000282">
    <property type="protein sequence ID" value="CAB5027258.1"/>
    <property type="molecule type" value="Genomic_DNA"/>
</dbReference>
<name>A0A6J7NSB6_9ZZZZ</name>
<proteinExistence type="predicted"/>
<evidence type="ECO:0000313" key="2">
    <source>
        <dbReference type="EMBL" id="CAB4867645.1"/>
    </source>
</evidence>
<dbReference type="EMBL" id="CAFBOR010000152">
    <property type="protein sequence ID" value="CAB4993512.1"/>
    <property type="molecule type" value="Genomic_DNA"/>
</dbReference>
<protein>
    <submittedName>
        <fullName evidence="3">Unannotated protein</fullName>
    </submittedName>
</protein>